<accession>A0ABD3GGQ1</accession>
<evidence type="ECO:0000313" key="2">
    <source>
        <dbReference type="EMBL" id="KAL3676899.1"/>
    </source>
</evidence>
<feature type="region of interest" description="Disordered" evidence="1">
    <location>
        <begin position="1"/>
        <end position="30"/>
    </location>
</feature>
<reference evidence="2 3" key="1">
    <citation type="submission" date="2024-09" db="EMBL/GenBank/DDBJ databases">
        <title>Chromosome-scale assembly of Riccia sorocarpa.</title>
        <authorList>
            <person name="Paukszto L."/>
        </authorList>
    </citation>
    <scope>NUCLEOTIDE SEQUENCE [LARGE SCALE GENOMIC DNA]</scope>
    <source>
        <strain evidence="2">LP-2024</strain>
        <tissue evidence="2">Aerial parts of the thallus</tissue>
    </source>
</reference>
<name>A0ABD3GGQ1_9MARC</name>
<organism evidence="2 3">
    <name type="scientific">Riccia sorocarpa</name>
    <dbReference type="NCBI Taxonomy" id="122646"/>
    <lineage>
        <taxon>Eukaryota</taxon>
        <taxon>Viridiplantae</taxon>
        <taxon>Streptophyta</taxon>
        <taxon>Embryophyta</taxon>
        <taxon>Marchantiophyta</taxon>
        <taxon>Marchantiopsida</taxon>
        <taxon>Marchantiidae</taxon>
        <taxon>Marchantiales</taxon>
        <taxon>Ricciaceae</taxon>
        <taxon>Riccia</taxon>
    </lineage>
</organism>
<feature type="compositionally biased region" description="Basic and acidic residues" evidence="1">
    <location>
        <begin position="18"/>
        <end position="30"/>
    </location>
</feature>
<proteinExistence type="predicted"/>
<feature type="compositionally biased region" description="Basic residues" evidence="1">
    <location>
        <begin position="1"/>
        <end position="17"/>
    </location>
</feature>
<keyword evidence="3" id="KW-1185">Reference proteome</keyword>
<gene>
    <name evidence="2" type="ORF">R1sor_026847</name>
</gene>
<dbReference type="EMBL" id="JBJQOH010000008">
    <property type="protein sequence ID" value="KAL3676899.1"/>
    <property type="molecule type" value="Genomic_DNA"/>
</dbReference>
<evidence type="ECO:0000313" key="3">
    <source>
        <dbReference type="Proteomes" id="UP001633002"/>
    </source>
</evidence>
<feature type="region of interest" description="Disordered" evidence="1">
    <location>
        <begin position="163"/>
        <end position="183"/>
    </location>
</feature>
<sequence length="194" mass="22383">MGPKKKKGKKKAKKKKEPKHDSGWKKTIENGKWERPLESLPSVDKWPTWGELREKMFAALKKSHSLEKLVLSRSFLLKKIILETKVLKELTVKSCPVLETLMIWSDEMTHLNIIECTELINLELYCPRLVNLEKGPLKVVILPPKPRPPVLWIMEQEDLRAPKPPPEFGYPDADKPDGLQSTRPIIPRTHLFGL</sequence>
<protein>
    <submittedName>
        <fullName evidence="2">Uncharacterized protein</fullName>
    </submittedName>
</protein>
<dbReference type="AlphaFoldDB" id="A0ABD3GGQ1"/>
<comment type="caution">
    <text evidence="2">The sequence shown here is derived from an EMBL/GenBank/DDBJ whole genome shotgun (WGS) entry which is preliminary data.</text>
</comment>
<dbReference type="Proteomes" id="UP001633002">
    <property type="component" value="Unassembled WGS sequence"/>
</dbReference>
<evidence type="ECO:0000256" key="1">
    <source>
        <dbReference type="SAM" id="MobiDB-lite"/>
    </source>
</evidence>